<proteinExistence type="predicted"/>
<dbReference type="RefSeq" id="WP_244772766.1">
    <property type="nucleotide sequence ID" value="NZ_CP094929.1"/>
</dbReference>
<dbReference type="PANTHER" id="PTHR39337:SF1">
    <property type="entry name" value="BLR5642 PROTEIN"/>
    <property type="match status" value="1"/>
</dbReference>
<dbReference type="EMBL" id="CP094929">
    <property type="protein sequence ID" value="UOM51397.1"/>
    <property type="molecule type" value="Genomic_DNA"/>
</dbReference>
<organism evidence="1 2">
    <name type="scientific">Sphaerochaeta associata</name>
    <dbReference type="NCBI Taxonomy" id="1129264"/>
    <lineage>
        <taxon>Bacteria</taxon>
        <taxon>Pseudomonadati</taxon>
        <taxon>Spirochaetota</taxon>
        <taxon>Spirochaetia</taxon>
        <taxon>Spirochaetales</taxon>
        <taxon>Sphaerochaetaceae</taxon>
        <taxon>Sphaerochaeta</taxon>
    </lineage>
</organism>
<protein>
    <submittedName>
        <fullName evidence="1">DUF488 domain-containing protein</fullName>
    </submittedName>
</protein>
<dbReference type="Pfam" id="PF04343">
    <property type="entry name" value="DUF488"/>
    <property type="match status" value="1"/>
</dbReference>
<evidence type="ECO:0000313" key="2">
    <source>
        <dbReference type="Proteomes" id="UP000829708"/>
    </source>
</evidence>
<dbReference type="PANTHER" id="PTHR39337">
    <property type="entry name" value="BLR5642 PROTEIN"/>
    <property type="match status" value="1"/>
</dbReference>
<keyword evidence="2" id="KW-1185">Reference proteome</keyword>
<reference evidence="2" key="1">
    <citation type="journal article" date="2024" name="J Bioinform Genom">
        <title>Complete genome sequence of the type strain bacterium Sphaerochaeta associata GLS2t (VKM B-2742)t.</title>
        <authorList>
            <person name="Troshina O.Y."/>
            <person name="Tepeeva A.N."/>
            <person name="Arzamasceva V.O."/>
            <person name="Whitman W.B."/>
            <person name="Varghese N."/>
            <person name="Shapiro N."/>
            <person name="Woyke T."/>
            <person name="Kripides N.C."/>
            <person name="Vasilenko O.V."/>
        </authorList>
    </citation>
    <scope>NUCLEOTIDE SEQUENCE [LARGE SCALE GENOMIC DNA]</scope>
    <source>
        <strain evidence="2">GLS2T</strain>
    </source>
</reference>
<dbReference type="InterPro" id="IPR007438">
    <property type="entry name" value="DUF488"/>
</dbReference>
<sequence length="330" mass="37942">MVERVQGECMLYRRKVFLNLVLRHKKPLSLVRLQALMFLLVKSTGNAYYDFIPHTYGCYSISLYNDQEALTKQDVVIEARGDSPFNSFLSVDNQRVELDSILLKDEDSPLLDKLICDSEHQSDDDLLERVLKAYPFYAIRSLLLDRFSSDQVFISKIQTIRDHVTSAPRYLYTIGYEGLSIDGFLQSLILQNIKTLVDVRKSAFSMRPEFRKKNLEAALMEAGIQYYPMPEVGIPASNRKELLPSGRRCDLFKWYSENTLPLCERYASVVARLVSRENIALMCYEKDPKDCHRSLFAEYCQRVQPSIPGIKHLGEAGVYTSSNVSNTWSI</sequence>
<accession>A0ABY4DC44</accession>
<gene>
    <name evidence="1" type="ORF">MUG09_01250</name>
</gene>
<name>A0ABY4DC44_9SPIR</name>
<dbReference type="Proteomes" id="UP000829708">
    <property type="component" value="Chromosome"/>
</dbReference>
<evidence type="ECO:0000313" key="1">
    <source>
        <dbReference type="EMBL" id="UOM51397.1"/>
    </source>
</evidence>